<dbReference type="AlphaFoldDB" id="A0A517WKR0"/>
<dbReference type="GO" id="GO:0005886">
    <property type="term" value="C:plasma membrane"/>
    <property type="evidence" value="ECO:0007669"/>
    <property type="project" value="UniProtKB-SubCell"/>
</dbReference>
<keyword evidence="5" id="KW-0441">Lipid A biosynthesis</keyword>
<evidence type="ECO:0000256" key="3">
    <source>
        <dbReference type="ARBA" id="ARBA00022516"/>
    </source>
</evidence>
<dbReference type="InterPro" id="IPR000390">
    <property type="entry name" value="Small_drug/metabolite_transptr"/>
</dbReference>
<dbReference type="RefSeq" id="WP_145044382.1">
    <property type="nucleotide sequence ID" value="NZ_CP036347.1"/>
</dbReference>
<evidence type="ECO:0000256" key="7">
    <source>
        <dbReference type="ARBA" id="ARBA00022985"/>
    </source>
</evidence>
<evidence type="ECO:0000256" key="2">
    <source>
        <dbReference type="ARBA" id="ARBA00022475"/>
    </source>
</evidence>
<evidence type="ECO:0000256" key="6">
    <source>
        <dbReference type="ARBA" id="ARBA00022692"/>
    </source>
</evidence>
<dbReference type="Proteomes" id="UP000320722">
    <property type="component" value="Chromosome"/>
</dbReference>
<keyword evidence="4" id="KW-0997">Cell inner membrane</keyword>
<organism evidence="13 14">
    <name type="scientific">Gimesia chilikensis</name>
    <dbReference type="NCBI Taxonomy" id="2605989"/>
    <lineage>
        <taxon>Bacteria</taxon>
        <taxon>Pseudomonadati</taxon>
        <taxon>Planctomycetota</taxon>
        <taxon>Planctomycetia</taxon>
        <taxon>Planctomycetales</taxon>
        <taxon>Planctomycetaceae</taxon>
        <taxon>Gimesia</taxon>
    </lineage>
</organism>
<name>A0A517WKR0_9PLAN</name>
<evidence type="ECO:0000256" key="1">
    <source>
        <dbReference type="ARBA" id="ARBA00004651"/>
    </source>
</evidence>
<keyword evidence="2" id="KW-1003">Cell membrane</keyword>
<protein>
    <submittedName>
        <fullName evidence="13">Putative 4-amino-4-deoxy-L-arabinose-phosphoundecaprenol flippase subunit ArnF</fullName>
    </submittedName>
</protein>
<feature type="transmembrane region" description="Helical" evidence="11">
    <location>
        <begin position="75"/>
        <end position="95"/>
    </location>
</feature>
<keyword evidence="6 11" id="KW-0812">Transmembrane</keyword>
<dbReference type="Pfam" id="PF00892">
    <property type="entry name" value="EamA"/>
    <property type="match status" value="1"/>
</dbReference>
<feature type="transmembrane region" description="Helical" evidence="11">
    <location>
        <begin position="40"/>
        <end position="63"/>
    </location>
</feature>
<keyword evidence="9" id="KW-0443">Lipid metabolism</keyword>
<evidence type="ECO:0000313" key="14">
    <source>
        <dbReference type="Proteomes" id="UP000320722"/>
    </source>
</evidence>
<evidence type="ECO:0000259" key="12">
    <source>
        <dbReference type="Pfam" id="PF00892"/>
    </source>
</evidence>
<evidence type="ECO:0000256" key="9">
    <source>
        <dbReference type="ARBA" id="ARBA00023098"/>
    </source>
</evidence>
<keyword evidence="3" id="KW-0444">Lipid biosynthesis</keyword>
<sequence length="137" mass="15260">MNHFFILGTIIFTVYGQLILKWRIGRYGDLPDSLSDRIQFLFRLLLDGYILSGFIAAFIASLFWMAAMTKFQLSYAYPFMSLAFVLVMFLSAFFFNEPVTLAKTLGLTLIVAGIIIGSQGVTSDKTDTPSSSLSAKD</sequence>
<dbReference type="Gene3D" id="1.10.3730.20">
    <property type="match status" value="1"/>
</dbReference>
<dbReference type="PANTHER" id="PTHR30561">
    <property type="entry name" value="SMR FAMILY PROTON-DEPENDENT DRUG EFFLUX TRANSPORTER SUGE"/>
    <property type="match status" value="1"/>
</dbReference>
<evidence type="ECO:0000256" key="11">
    <source>
        <dbReference type="SAM" id="Phobius"/>
    </source>
</evidence>
<evidence type="ECO:0000256" key="10">
    <source>
        <dbReference type="ARBA" id="ARBA00023136"/>
    </source>
</evidence>
<dbReference type="GO" id="GO:0022857">
    <property type="term" value="F:transmembrane transporter activity"/>
    <property type="evidence" value="ECO:0007669"/>
    <property type="project" value="InterPro"/>
</dbReference>
<reference evidence="13 14" key="1">
    <citation type="submission" date="2019-02" db="EMBL/GenBank/DDBJ databases">
        <title>Deep-cultivation of Planctomycetes and their phenomic and genomic characterization uncovers novel biology.</title>
        <authorList>
            <person name="Wiegand S."/>
            <person name="Jogler M."/>
            <person name="Boedeker C."/>
            <person name="Pinto D."/>
            <person name="Vollmers J."/>
            <person name="Rivas-Marin E."/>
            <person name="Kohn T."/>
            <person name="Peeters S.H."/>
            <person name="Heuer A."/>
            <person name="Rast P."/>
            <person name="Oberbeckmann S."/>
            <person name="Bunk B."/>
            <person name="Jeske O."/>
            <person name="Meyerdierks A."/>
            <person name="Storesund J.E."/>
            <person name="Kallscheuer N."/>
            <person name="Luecker S."/>
            <person name="Lage O.M."/>
            <person name="Pohl T."/>
            <person name="Merkel B.J."/>
            <person name="Hornburger P."/>
            <person name="Mueller R.-W."/>
            <person name="Bruemmer F."/>
            <person name="Labrenz M."/>
            <person name="Spormann A.M."/>
            <person name="Op den Camp H."/>
            <person name="Overmann J."/>
            <person name="Amann R."/>
            <person name="Jetten M.S.M."/>
            <person name="Mascher T."/>
            <person name="Medema M.H."/>
            <person name="Devos D.P."/>
            <person name="Kaster A.-K."/>
            <person name="Ovreas L."/>
            <person name="Rohde M."/>
            <person name="Galperin M.Y."/>
            <person name="Jogler C."/>
        </authorList>
    </citation>
    <scope>NUCLEOTIDE SEQUENCE [LARGE SCALE GENOMIC DNA]</scope>
    <source>
        <strain evidence="13 14">V6</strain>
    </source>
</reference>
<comment type="subcellular location">
    <subcellularLocation>
        <location evidence="1">Cell membrane</location>
        <topology evidence="1">Multi-pass membrane protein</topology>
    </subcellularLocation>
</comment>
<accession>A0A517WKR0</accession>
<evidence type="ECO:0000256" key="4">
    <source>
        <dbReference type="ARBA" id="ARBA00022519"/>
    </source>
</evidence>
<keyword evidence="7" id="KW-0448">Lipopolysaccharide biosynthesis</keyword>
<evidence type="ECO:0000256" key="5">
    <source>
        <dbReference type="ARBA" id="ARBA00022556"/>
    </source>
</evidence>
<gene>
    <name evidence="13" type="primary">arnF</name>
    <name evidence="13" type="ORF">V6x_55830</name>
</gene>
<evidence type="ECO:0000256" key="8">
    <source>
        <dbReference type="ARBA" id="ARBA00022989"/>
    </source>
</evidence>
<proteinExistence type="predicted"/>
<dbReference type="PANTHER" id="PTHR30561:SF9">
    <property type="entry name" value="4-AMINO-4-DEOXY-L-ARABINOSE-PHOSPHOUNDECAPRENOL FLIPPASE SUBUNIT ARNF-RELATED"/>
    <property type="match status" value="1"/>
</dbReference>
<evidence type="ECO:0000313" key="13">
    <source>
        <dbReference type="EMBL" id="QDU05840.1"/>
    </source>
</evidence>
<dbReference type="EMBL" id="CP036347">
    <property type="protein sequence ID" value="QDU05840.1"/>
    <property type="molecule type" value="Genomic_DNA"/>
</dbReference>
<keyword evidence="10 11" id="KW-0472">Membrane</keyword>
<feature type="domain" description="EamA" evidence="12">
    <location>
        <begin position="49"/>
        <end position="116"/>
    </location>
</feature>
<keyword evidence="8 11" id="KW-1133">Transmembrane helix</keyword>
<dbReference type="GO" id="GO:0009103">
    <property type="term" value="P:lipopolysaccharide biosynthetic process"/>
    <property type="evidence" value="ECO:0007669"/>
    <property type="project" value="UniProtKB-KW"/>
</dbReference>
<feature type="transmembrane region" description="Helical" evidence="11">
    <location>
        <begin position="101"/>
        <end position="121"/>
    </location>
</feature>
<dbReference type="GO" id="GO:0009245">
    <property type="term" value="P:lipid A biosynthetic process"/>
    <property type="evidence" value="ECO:0007669"/>
    <property type="project" value="UniProtKB-KW"/>
</dbReference>
<dbReference type="SUPFAM" id="SSF103481">
    <property type="entry name" value="Multidrug resistance efflux transporter EmrE"/>
    <property type="match status" value="1"/>
</dbReference>
<dbReference type="InterPro" id="IPR000620">
    <property type="entry name" value="EamA_dom"/>
</dbReference>
<dbReference type="InterPro" id="IPR037185">
    <property type="entry name" value="EmrE-like"/>
</dbReference>